<feature type="binding site" evidence="6">
    <location>
        <position position="251"/>
    </location>
    <ligand>
        <name>Mg(2+)</name>
        <dbReference type="ChEBI" id="CHEBI:18420"/>
    </ligand>
</feature>
<feature type="binding site" evidence="6">
    <location>
        <position position="226"/>
    </location>
    <ligand>
        <name>K(+)</name>
        <dbReference type="ChEBI" id="CHEBI:29103"/>
    </ligand>
</feature>
<dbReference type="GO" id="GO:0030488">
    <property type="term" value="P:tRNA methylation"/>
    <property type="evidence" value="ECO:0007669"/>
    <property type="project" value="TreeGrafter"/>
</dbReference>
<evidence type="ECO:0000256" key="3">
    <source>
        <dbReference type="ARBA" id="ARBA00022741"/>
    </source>
</evidence>
<dbReference type="SUPFAM" id="SSF52540">
    <property type="entry name" value="P-loop containing nucleoside triphosphate hydrolases"/>
    <property type="match status" value="1"/>
</dbReference>
<feature type="binding site" evidence="6">
    <location>
        <begin position="226"/>
        <end position="231"/>
    </location>
    <ligand>
        <name>GTP</name>
        <dbReference type="ChEBI" id="CHEBI:37565"/>
    </ligand>
</feature>
<dbReference type="InterPro" id="IPR031168">
    <property type="entry name" value="G_TrmE"/>
</dbReference>
<dbReference type="GO" id="GO:0002098">
    <property type="term" value="P:tRNA wobble uridine modification"/>
    <property type="evidence" value="ECO:0007669"/>
    <property type="project" value="TreeGrafter"/>
</dbReference>
<keyword evidence="2 6" id="KW-0819">tRNA processing</keyword>
<feature type="binding site" evidence="6">
    <location>
        <position position="245"/>
    </location>
    <ligand>
        <name>K(+)</name>
        <dbReference type="ChEBI" id="CHEBI:29103"/>
    </ligand>
</feature>
<keyword evidence="6" id="KW-0963">Cytoplasm</keyword>
<organism evidence="7 8">
    <name type="scientific">Acidiphilium multivorum (strain DSM 11245 / JCM 8867 / NBRC 100883 / AIU 301)</name>
    <dbReference type="NCBI Taxonomy" id="926570"/>
    <lineage>
        <taxon>Bacteria</taxon>
        <taxon>Pseudomonadati</taxon>
        <taxon>Pseudomonadota</taxon>
        <taxon>Alphaproteobacteria</taxon>
        <taxon>Acetobacterales</taxon>
        <taxon>Acidocellaceae</taxon>
        <taxon>Acidiphilium</taxon>
    </lineage>
</organism>
<keyword evidence="6" id="KW-0479">Metal-binding</keyword>
<keyword evidence="4 6" id="KW-0630">Potassium</keyword>
<dbReference type="OrthoDB" id="9805918at2"/>
<dbReference type="Gene3D" id="3.40.50.300">
    <property type="entry name" value="P-loop containing nucleotide triphosphate hydrolases"/>
    <property type="match status" value="1"/>
</dbReference>
<feature type="binding site" evidence="6">
    <location>
        <position position="24"/>
    </location>
    <ligand>
        <name>(6S)-5-formyl-5,6,7,8-tetrahydrofolate</name>
        <dbReference type="ChEBI" id="CHEBI:57457"/>
    </ligand>
</feature>
<evidence type="ECO:0000313" key="8">
    <source>
        <dbReference type="Proteomes" id="UP000007100"/>
    </source>
</evidence>
<keyword evidence="5 6" id="KW-0342">GTP-binding</keyword>
<dbReference type="InterPro" id="IPR027368">
    <property type="entry name" value="MnmE_dom2"/>
</dbReference>
<dbReference type="NCBIfam" id="TIGR00231">
    <property type="entry name" value="small_GTP"/>
    <property type="match status" value="1"/>
</dbReference>
<accession>F0J3D6</accession>
<feature type="binding site" evidence="6">
    <location>
        <position position="247"/>
    </location>
    <ligand>
        <name>K(+)</name>
        <dbReference type="ChEBI" id="CHEBI:29103"/>
    </ligand>
</feature>
<evidence type="ECO:0000256" key="2">
    <source>
        <dbReference type="ARBA" id="ARBA00022694"/>
    </source>
</evidence>
<keyword evidence="3 6" id="KW-0547">Nucleotide-binding</keyword>
<dbReference type="InterPro" id="IPR006073">
    <property type="entry name" value="GTP-bd"/>
</dbReference>
<dbReference type="AlphaFoldDB" id="F0J3D6"/>
<dbReference type="NCBIfam" id="NF003661">
    <property type="entry name" value="PRK05291.1-3"/>
    <property type="match status" value="1"/>
</dbReference>
<dbReference type="Pfam" id="PF12631">
    <property type="entry name" value="MnmE_helical"/>
    <property type="match status" value="1"/>
</dbReference>
<gene>
    <name evidence="6 7" type="primary">mnmE</name>
    <name evidence="6" type="synonym">trmE</name>
    <name evidence="7" type="ordered locus">ACMV_27350</name>
</gene>
<dbReference type="GO" id="GO:0046872">
    <property type="term" value="F:metal ion binding"/>
    <property type="evidence" value="ECO:0007669"/>
    <property type="project" value="UniProtKB-KW"/>
</dbReference>
<dbReference type="CDD" id="cd14858">
    <property type="entry name" value="TrmE_N"/>
    <property type="match status" value="1"/>
</dbReference>
<evidence type="ECO:0000256" key="4">
    <source>
        <dbReference type="ARBA" id="ARBA00022958"/>
    </source>
</evidence>
<dbReference type="KEGG" id="amv:ACMV_27350"/>
<dbReference type="Pfam" id="PF01926">
    <property type="entry name" value="MMR_HSR1"/>
    <property type="match status" value="1"/>
</dbReference>
<dbReference type="GO" id="GO:0005525">
    <property type="term" value="F:GTP binding"/>
    <property type="evidence" value="ECO:0007669"/>
    <property type="project" value="UniProtKB-UniRule"/>
</dbReference>
<dbReference type="PANTHER" id="PTHR42714:SF2">
    <property type="entry name" value="TRNA MODIFICATION GTPASE GTPBP3, MITOCHONDRIAL"/>
    <property type="match status" value="1"/>
</dbReference>
<comment type="caution">
    <text evidence="6">Lacks conserved residue(s) required for the propagation of feature annotation.</text>
</comment>
<evidence type="ECO:0000256" key="6">
    <source>
        <dbReference type="HAMAP-Rule" id="MF_00379"/>
    </source>
</evidence>
<comment type="subcellular location">
    <subcellularLocation>
        <location evidence="6">Cytoplasm</location>
    </subcellularLocation>
</comment>
<dbReference type="EMBL" id="AP012035">
    <property type="protein sequence ID" value="BAJ82082.1"/>
    <property type="molecule type" value="Genomic_DNA"/>
</dbReference>
<dbReference type="RefSeq" id="WP_013640810.1">
    <property type="nucleotide sequence ID" value="NC_015186.1"/>
</dbReference>
<feature type="binding site" evidence="6">
    <location>
        <position position="433"/>
    </location>
    <ligand>
        <name>(6S)-5-formyl-5,6,7,8-tetrahydrofolate</name>
        <dbReference type="ChEBI" id="CHEBI:57457"/>
    </ligand>
</feature>
<protein>
    <recommendedName>
        <fullName evidence="6">tRNA modification GTPase MnmE</fullName>
        <ecNumber evidence="6">3.6.-.-</ecNumber>
    </recommendedName>
</protein>
<feature type="binding site" evidence="6">
    <location>
        <position position="250"/>
    </location>
    <ligand>
        <name>K(+)</name>
        <dbReference type="ChEBI" id="CHEBI:29103"/>
    </ligand>
</feature>
<evidence type="ECO:0000256" key="5">
    <source>
        <dbReference type="ARBA" id="ARBA00023134"/>
    </source>
</evidence>
<comment type="subunit">
    <text evidence="6">Homodimer. Heterotetramer of two MnmE and two MnmG subunits.</text>
</comment>
<comment type="cofactor">
    <cofactor evidence="6">
        <name>K(+)</name>
        <dbReference type="ChEBI" id="CHEBI:29103"/>
    </cofactor>
    <text evidence="6">Binds 1 potassium ion per subunit.</text>
</comment>
<dbReference type="PROSITE" id="PS51709">
    <property type="entry name" value="G_TRME"/>
    <property type="match status" value="1"/>
</dbReference>
<feature type="binding site" evidence="6">
    <location>
        <begin position="340"/>
        <end position="342"/>
    </location>
    <ligand>
        <name>GTP</name>
        <dbReference type="ChEBI" id="CHEBI:37565"/>
    </ligand>
</feature>
<keyword evidence="6 7" id="KW-0378">Hydrolase</keyword>
<dbReference type="PANTHER" id="PTHR42714">
    <property type="entry name" value="TRNA MODIFICATION GTPASE GTPBP3"/>
    <property type="match status" value="1"/>
</dbReference>
<feature type="binding site" evidence="6">
    <location>
        <begin position="270"/>
        <end position="273"/>
    </location>
    <ligand>
        <name>GTP</name>
        <dbReference type="ChEBI" id="CHEBI:37565"/>
    </ligand>
</feature>
<dbReference type="Gene3D" id="3.30.1360.120">
    <property type="entry name" value="Probable tRNA modification gtpase trme, domain 1"/>
    <property type="match status" value="1"/>
</dbReference>
<proteinExistence type="inferred from homology"/>
<dbReference type="GO" id="GO:0005737">
    <property type="term" value="C:cytoplasm"/>
    <property type="evidence" value="ECO:0007669"/>
    <property type="project" value="UniProtKB-SubCell"/>
</dbReference>
<comment type="similarity">
    <text evidence="1 6">Belongs to the TRAFAC class TrmE-Era-EngA-EngB-Septin-like GTPase superfamily. TrmE GTPase family.</text>
</comment>
<dbReference type="CDD" id="cd04164">
    <property type="entry name" value="trmE"/>
    <property type="match status" value="1"/>
</dbReference>
<evidence type="ECO:0000313" key="7">
    <source>
        <dbReference type="EMBL" id="BAJ82082.1"/>
    </source>
</evidence>
<feature type="binding site" evidence="6">
    <location>
        <position position="120"/>
    </location>
    <ligand>
        <name>(6S)-5-formyl-5,6,7,8-tetrahydrofolate</name>
        <dbReference type="ChEBI" id="CHEBI:57457"/>
    </ligand>
</feature>
<name>F0J3D6_ACIMA</name>
<dbReference type="HAMAP" id="MF_00379">
    <property type="entry name" value="GTPase_MnmE"/>
    <property type="match status" value="1"/>
</dbReference>
<sequence>MSLAPPDVIFAPASGVGGAISLLRLSGAGVARVIGALAGSLPAPRRASLRSFRDGRRGIIDRGLLLWFPGPASVTGEDYAEFHLHGGRAVRAAITAALLDLGARPAEPGEFSRRAFLNSRLDLLEAEGIADLIDAETEAQRQLALDLAGGAMSRAVAAWREALIGLMAQLAALIDFADEDLPAEVEAAMLASMARLRDEIVAAIGAGLAAERLREGVEIVVLGAPNAGKSTLVNALAGEEVAIVSDIPGTTRDAIGVRLDLGGVPVRLVDTAGLRRSDDAIEAEGVRRAEAHARRADLLILCGAAPDFAFPDAPADVPALRIATKADLGGAVPAAMLAVSARTGAGLADLLAALRARVEALVERGAGPALPRPRQIACLRDVAAALDRALAIDVPELRAEEMQAAAVALARLTGTIGVEDVLDQVFSSFCIGK</sequence>
<dbReference type="InterPro" id="IPR005225">
    <property type="entry name" value="Small_GTP-bd"/>
</dbReference>
<feature type="binding site" evidence="6">
    <location>
        <begin position="245"/>
        <end position="251"/>
    </location>
    <ligand>
        <name>GTP</name>
        <dbReference type="ChEBI" id="CHEBI:37565"/>
    </ligand>
</feature>
<dbReference type="Pfam" id="PF10396">
    <property type="entry name" value="TrmE_N"/>
    <property type="match status" value="1"/>
</dbReference>
<comment type="function">
    <text evidence="6">Exhibits a very high intrinsic GTPase hydrolysis rate. Involved in the addition of a carboxymethylaminomethyl (cmnm) group at the wobble position (U34) of certain tRNAs, forming tRNA-cmnm(5)s(2)U34.</text>
</comment>
<dbReference type="Proteomes" id="UP000007100">
    <property type="component" value="Chromosome"/>
</dbReference>
<reference evidence="7 8" key="1">
    <citation type="submission" date="2010-12" db="EMBL/GenBank/DDBJ databases">
        <title>Whole genome sequence of Acidiphilium multivorum AIU301.</title>
        <authorList>
            <person name="Narita-Yamada S."/>
            <person name="Nakamura S."/>
            <person name="Ito N."/>
            <person name="Takarada H."/>
            <person name="Katano Y."/>
            <person name="Nakazawa H."/>
            <person name="Hosoyama A."/>
            <person name="Yamada R."/>
            <person name="Fujita N."/>
        </authorList>
    </citation>
    <scope>NUCLEOTIDE SEQUENCE [LARGE SCALE GENOMIC DNA]</scope>
    <source>
        <strain evidence="8">DSM 11245 / JCM 8867 / AIU301</strain>
    </source>
</reference>
<dbReference type="EC" id="3.6.-.-" evidence="6"/>
<keyword evidence="6" id="KW-0460">Magnesium</keyword>
<dbReference type="GO" id="GO:0003924">
    <property type="term" value="F:GTPase activity"/>
    <property type="evidence" value="ECO:0007669"/>
    <property type="project" value="UniProtKB-UniRule"/>
</dbReference>
<dbReference type="InterPro" id="IPR004520">
    <property type="entry name" value="GTPase_MnmE"/>
</dbReference>
<dbReference type="InterPro" id="IPR018948">
    <property type="entry name" value="GTP-bd_TrmE_N"/>
</dbReference>
<feature type="binding site" evidence="6">
    <location>
        <position position="81"/>
    </location>
    <ligand>
        <name>(6S)-5-formyl-5,6,7,8-tetrahydrofolate</name>
        <dbReference type="ChEBI" id="CHEBI:57457"/>
    </ligand>
</feature>
<dbReference type="Gene3D" id="1.20.120.430">
    <property type="entry name" value="tRNA modification GTPase MnmE domain 2"/>
    <property type="match status" value="1"/>
</dbReference>
<dbReference type="HOGENOM" id="CLU_019624_3_1_5"/>
<dbReference type="InterPro" id="IPR027417">
    <property type="entry name" value="P-loop_NTPase"/>
</dbReference>
<evidence type="ECO:0000256" key="1">
    <source>
        <dbReference type="ARBA" id="ARBA00011043"/>
    </source>
</evidence>
<feature type="binding site" evidence="6">
    <location>
        <position position="230"/>
    </location>
    <ligand>
        <name>Mg(2+)</name>
        <dbReference type="ChEBI" id="CHEBI:18420"/>
    </ligand>
</feature>
<dbReference type="InterPro" id="IPR025867">
    <property type="entry name" value="MnmE_helical"/>
</dbReference>
<keyword evidence="8" id="KW-1185">Reference proteome</keyword>
<dbReference type="InterPro" id="IPR027266">
    <property type="entry name" value="TrmE/GcvT-like"/>
</dbReference>